<proteinExistence type="predicted"/>
<organism evidence="1 2">
    <name type="scientific">Chaetoceros tenuissimus</name>
    <dbReference type="NCBI Taxonomy" id="426638"/>
    <lineage>
        <taxon>Eukaryota</taxon>
        <taxon>Sar</taxon>
        <taxon>Stramenopiles</taxon>
        <taxon>Ochrophyta</taxon>
        <taxon>Bacillariophyta</taxon>
        <taxon>Coscinodiscophyceae</taxon>
        <taxon>Chaetocerotophycidae</taxon>
        <taxon>Chaetocerotales</taxon>
        <taxon>Chaetocerotaceae</taxon>
        <taxon>Chaetoceros</taxon>
    </lineage>
</organism>
<gene>
    <name evidence="1" type="ORF">CTEN210_13678</name>
</gene>
<evidence type="ECO:0000313" key="2">
    <source>
        <dbReference type="Proteomes" id="UP001054902"/>
    </source>
</evidence>
<protein>
    <recommendedName>
        <fullName evidence="3">MYND-type domain-containing protein</fullName>
    </recommendedName>
</protein>
<reference evidence="1 2" key="1">
    <citation type="journal article" date="2021" name="Sci. Rep.">
        <title>The genome of the diatom Chaetoceros tenuissimus carries an ancient integrated fragment of an extant virus.</title>
        <authorList>
            <person name="Hongo Y."/>
            <person name="Kimura K."/>
            <person name="Takaki Y."/>
            <person name="Yoshida Y."/>
            <person name="Baba S."/>
            <person name="Kobayashi G."/>
            <person name="Nagasaki K."/>
            <person name="Hano T."/>
            <person name="Tomaru Y."/>
        </authorList>
    </citation>
    <scope>NUCLEOTIDE SEQUENCE [LARGE SCALE GENOMIC DNA]</scope>
    <source>
        <strain evidence="1 2">NIES-3715</strain>
    </source>
</reference>
<keyword evidence="2" id="KW-1185">Reference proteome</keyword>
<comment type="caution">
    <text evidence="1">The sequence shown here is derived from an EMBL/GenBank/DDBJ whole genome shotgun (WGS) entry which is preliminary data.</text>
</comment>
<dbReference type="Proteomes" id="UP001054902">
    <property type="component" value="Unassembled WGS sequence"/>
</dbReference>
<name>A0AAD3D467_9STRA</name>
<evidence type="ECO:0000313" key="1">
    <source>
        <dbReference type="EMBL" id="GFH57202.1"/>
    </source>
</evidence>
<sequence>MGKKSKAKKVTKKERAKHLQYLQELDKAYIAKEDKFDNTTNKKWAELSLLYEEQIQIFAQTKDAHAALNGYLCYWDRLAKLYSCLFRTFMYSQNYSAGIKVCTKLLQFSSKIVNKSLLAPHIDLFLLRLDKTKSDLHSNVILEVAGMINQALENDIDKKFHFSQNLYISMCLFELSRLQMYEAVKHLSHNMLRANRRLERAFPADEGANFYLFSLIDELRFDLVFHGAKKHDLFEIAKLNCIGLLSSKCDPLPFGEAFLGCAILYYYGIFYTRENYTSLEVEGRCIEAMERYLDFKSSIFSSSCCTCQESGEDRLLLCQGCRAVFFCCKDHQRLNFLHHEETGTRGMGHKYLCPVFKSYHKRNKNKDAAKKDHLERKFRRACKRFLMGTLQSVCKKRVKCLVTFETME</sequence>
<evidence type="ECO:0008006" key="3">
    <source>
        <dbReference type="Google" id="ProtNLM"/>
    </source>
</evidence>
<accession>A0AAD3D467</accession>
<dbReference type="EMBL" id="BLLK01000057">
    <property type="protein sequence ID" value="GFH57202.1"/>
    <property type="molecule type" value="Genomic_DNA"/>
</dbReference>
<dbReference type="AlphaFoldDB" id="A0AAD3D467"/>